<keyword evidence="3" id="KW-0472">Membrane</keyword>
<evidence type="ECO:0000256" key="1">
    <source>
        <dbReference type="ARBA" id="ARBA00022737"/>
    </source>
</evidence>
<comment type="caution">
    <text evidence="5">The sequence shown here is derived from an EMBL/GenBank/DDBJ whole genome shotgun (WGS) entry which is preliminary data.</text>
</comment>
<organism evidence="5">
    <name type="scientific">Cladocopium goreaui</name>
    <dbReference type="NCBI Taxonomy" id="2562237"/>
    <lineage>
        <taxon>Eukaryota</taxon>
        <taxon>Sar</taxon>
        <taxon>Alveolata</taxon>
        <taxon>Dinophyceae</taxon>
        <taxon>Suessiales</taxon>
        <taxon>Symbiodiniaceae</taxon>
        <taxon>Cladocopium</taxon>
    </lineage>
</organism>
<keyword evidence="7" id="KW-1185">Reference proteome</keyword>
<keyword evidence="1" id="KW-0677">Repeat</keyword>
<feature type="domain" description="Apple" evidence="4">
    <location>
        <begin position="189"/>
        <end position="262"/>
    </location>
</feature>
<dbReference type="Proteomes" id="UP001152797">
    <property type="component" value="Unassembled WGS sequence"/>
</dbReference>
<dbReference type="InterPro" id="IPR003609">
    <property type="entry name" value="Pan_app"/>
</dbReference>
<evidence type="ECO:0000313" key="7">
    <source>
        <dbReference type="Proteomes" id="UP001152797"/>
    </source>
</evidence>
<dbReference type="Pfam" id="PF00024">
    <property type="entry name" value="PAN_1"/>
    <property type="match status" value="1"/>
</dbReference>
<dbReference type="GO" id="GO:0005576">
    <property type="term" value="C:extracellular region"/>
    <property type="evidence" value="ECO:0007669"/>
    <property type="project" value="InterPro"/>
</dbReference>
<keyword evidence="3" id="KW-0812">Transmembrane</keyword>
<protein>
    <recommendedName>
        <fullName evidence="4">Apple domain-containing protein</fullName>
    </recommendedName>
</protein>
<keyword evidence="3" id="KW-1133">Transmembrane helix</keyword>
<proteinExistence type="predicted"/>
<dbReference type="EMBL" id="CAMXCT030000420">
    <property type="protein sequence ID" value="CAL4765845.1"/>
    <property type="molecule type" value="Genomic_DNA"/>
</dbReference>
<reference evidence="5" key="1">
    <citation type="submission" date="2022-10" db="EMBL/GenBank/DDBJ databases">
        <authorList>
            <person name="Chen Y."/>
            <person name="Dougan E. K."/>
            <person name="Chan C."/>
            <person name="Rhodes N."/>
            <person name="Thang M."/>
        </authorList>
    </citation>
    <scope>NUCLEOTIDE SEQUENCE</scope>
</reference>
<feature type="transmembrane region" description="Helical" evidence="3">
    <location>
        <begin position="124"/>
        <end position="146"/>
    </location>
</feature>
<name>A0A9P1BU95_9DINO</name>
<dbReference type="InterPro" id="IPR000177">
    <property type="entry name" value="Apple"/>
</dbReference>
<evidence type="ECO:0000313" key="5">
    <source>
        <dbReference type="EMBL" id="CAI3978533.1"/>
    </source>
</evidence>
<dbReference type="Gene3D" id="3.50.4.10">
    <property type="entry name" value="Hepatocyte Growth Factor"/>
    <property type="match status" value="1"/>
</dbReference>
<gene>
    <name evidence="5" type="ORF">C1SCF055_LOCUS6582</name>
</gene>
<evidence type="ECO:0000259" key="4">
    <source>
        <dbReference type="SMART" id="SM00223"/>
    </source>
</evidence>
<dbReference type="EMBL" id="CAMXCT020000420">
    <property type="protein sequence ID" value="CAL1131908.1"/>
    <property type="molecule type" value="Genomic_DNA"/>
</dbReference>
<dbReference type="SMART" id="SM00223">
    <property type="entry name" value="APPLE"/>
    <property type="match status" value="1"/>
</dbReference>
<dbReference type="EMBL" id="CAMXCT010000420">
    <property type="protein sequence ID" value="CAI3978533.1"/>
    <property type="molecule type" value="Genomic_DNA"/>
</dbReference>
<dbReference type="AlphaFoldDB" id="A0A9P1BU95"/>
<dbReference type="SUPFAM" id="SSF57414">
    <property type="entry name" value="Hairpin loop containing domain-like"/>
    <property type="match status" value="1"/>
</dbReference>
<accession>A0A9P1BU95</accession>
<evidence type="ECO:0000256" key="2">
    <source>
        <dbReference type="ARBA" id="ARBA00023157"/>
    </source>
</evidence>
<evidence type="ECO:0000256" key="3">
    <source>
        <dbReference type="SAM" id="Phobius"/>
    </source>
</evidence>
<evidence type="ECO:0000313" key="6">
    <source>
        <dbReference type="EMBL" id="CAL4765845.1"/>
    </source>
</evidence>
<keyword evidence="2" id="KW-1015">Disulfide bond</keyword>
<reference evidence="6 7" key="2">
    <citation type="submission" date="2024-05" db="EMBL/GenBank/DDBJ databases">
        <authorList>
            <person name="Chen Y."/>
            <person name="Shah S."/>
            <person name="Dougan E. K."/>
            <person name="Thang M."/>
            <person name="Chan C."/>
        </authorList>
    </citation>
    <scope>NUCLEOTIDE SEQUENCE [LARGE SCALE GENOMIC DNA]</scope>
</reference>
<dbReference type="OrthoDB" id="405903at2759"/>
<sequence length="505" mass="57743">MHQEAPIAMVERTANCPFAIEFARYRPFVRKSWKRVVTCKQELPVFTRLPATSKQSPDPVEQLEAIDELFIQFEKTSLDTVPATQRWPRWLTGGREMAPPEAVGLVDPDLDDLDEDSQSSAKPLALVLFSVLSVLLLFITVGTIDLNKWTEAEHRKLNEDDFFTPFDYEAALNPTTTSNPEEGSMIPYMEKGMEFAGATRLVWRNVLIPSECCARCQNDARCRVWVLDSETHECSLKWVEPNATLEKVPKKNYISGLPFKWSKKSVLCFAVMRPDTYEQGLIAWQYRNKVNIFACDEWAVYSSRKVDVVPGFLQSAVVDSDLKCDVGGEFGAALNTEIFFKVWDRVFQDKRYLFHEYVVKVDPDTVFLVDRLRVALAFHHDEEGGVYFNNCKFGLHGPIEVFSQKAVDVWQGGRQRCVHHFEKLCSGPCLWGEDMFIDQCLQKVLKVKRVNDWNLISEAHCDSPDWPECRNGHVTFHPFKDLVSYQQCLENAAAKSWTAGGQLVV</sequence>
<dbReference type="GO" id="GO:0006508">
    <property type="term" value="P:proteolysis"/>
    <property type="evidence" value="ECO:0007669"/>
    <property type="project" value="InterPro"/>
</dbReference>